<evidence type="ECO:0000256" key="2">
    <source>
        <dbReference type="ARBA" id="ARBA00023157"/>
    </source>
</evidence>
<evidence type="ECO:0000313" key="7">
    <source>
        <dbReference type="Proteomes" id="UP000007267"/>
    </source>
</evidence>
<dbReference type="STRING" id="13735.ENSPSIP00000014031"/>
<evidence type="ECO:0000259" key="5">
    <source>
        <dbReference type="PROSITE" id="PS50835"/>
    </source>
</evidence>
<keyword evidence="3" id="KW-0393">Immunoglobulin domain</keyword>
<dbReference type="SUPFAM" id="SSF48726">
    <property type="entry name" value="Immunoglobulin"/>
    <property type="match status" value="2"/>
</dbReference>
<keyword evidence="4" id="KW-1133">Transmembrane helix</keyword>
<feature type="domain" description="Ig-like" evidence="5">
    <location>
        <begin position="140"/>
        <end position="221"/>
    </location>
</feature>
<protein>
    <recommendedName>
        <fullName evidence="5">Ig-like domain-containing protein</fullName>
    </recommendedName>
</protein>
<feature type="domain" description="Ig-like" evidence="5">
    <location>
        <begin position="14"/>
        <end position="120"/>
    </location>
</feature>
<dbReference type="InterPro" id="IPR003599">
    <property type="entry name" value="Ig_sub"/>
</dbReference>
<dbReference type="InterPro" id="IPR013783">
    <property type="entry name" value="Ig-like_fold"/>
</dbReference>
<dbReference type="AlphaFoldDB" id="K7G171"/>
<dbReference type="PANTHER" id="PTHR16423">
    <property type="entry name" value="TREM-LIKE TRANSCRIPT PROTEIN"/>
    <property type="match status" value="1"/>
</dbReference>
<dbReference type="GeneTree" id="ENSGT00940000153835"/>
<keyword evidence="4" id="KW-0812">Transmembrane</keyword>
<name>K7G171_PELSI</name>
<dbReference type="SMART" id="SM00409">
    <property type="entry name" value="IG"/>
    <property type="match status" value="2"/>
</dbReference>
<reference evidence="7" key="2">
    <citation type="journal article" date="2013" name="Nat. Genet.">
        <title>The draft genomes of soft-shell turtle and green sea turtle yield insights into the development and evolution of the turtle-specific body plan.</title>
        <authorList>
            <person name="Wang Z."/>
            <person name="Pascual-Anaya J."/>
            <person name="Zadissa A."/>
            <person name="Li W."/>
            <person name="Niimura Y."/>
            <person name="Huang Z."/>
            <person name="Li C."/>
            <person name="White S."/>
            <person name="Xiong Z."/>
            <person name="Fang D."/>
            <person name="Wang B."/>
            <person name="Ming Y."/>
            <person name="Chen Y."/>
            <person name="Zheng Y."/>
            <person name="Kuraku S."/>
            <person name="Pignatelli M."/>
            <person name="Herrero J."/>
            <person name="Beal K."/>
            <person name="Nozawa M."/>
            <person name="Li Q."/>
            <person name="Wang J."/>
            <person name="Zhang H."/>
            <person name="Yu L."/>
            <person name="Shigenobu S."/>
            <person name="Wang J."/>
            <person name="Liu J."/>
            <person name="Flicek P."/>
            <person name="Searle S."/>
            <person name="Wang J."/>
            <person name="Kuratani S."/>
            <person name="Yin Y."/>
            <person name="Aken B."/>
            <person name="Zhang G."/>
            <person name="Irie N."/>
        </authorList>
    </citation>
    <scope>NUCLEOTIDE SEQUENCE [LARGE SCALE GENOMIC DNA]</scope>
    <source>
        <strain evidence="7">Daiwa-1</strain>
    </source>
</reference>
<keyword evidence="1" id="KW-0732">Signal</keyword>
<keyword evidence="7" id="KW-1185">Reference proteome</keyword>
<dbReference type="Ensembl" id="ENSPSIT00000014096.1">
    <property type="protein sequence ID" value="ENSPSIP00000014031.1"/>
    <property type="gene ID" value="ENSPSIG00000012572.1"/>
</dbReference>
<dbReference type="Proteomes" id="UP000007267">
    <property type="component" value="Unassembled WGS sequence"/>
</dbReference>
<dbReference type="GO" id="GO:0038023">
    <property type="term" value="F:signaling receptor activity"/>
    <property type="evidence" value="ECO:0007669"/>
    <property type="project" value="TreeGrafter"/>
</dbReference>
<dbReference type="CDD" id="cd05716">
    <property type="entry name" value="IgV_pIgR_like"/>
    <property type="match status" value="1"/>
</dbReference>
<evidence type="ECO:0000256" key="4">
    <source>
        <dbReference type="SAM" id="Phobius"/>
    </source>
</evidence>
<dbReference type="InterPro" id="IPR007110">
    <property type="entry name" value="Ig-like_dom"/>
</dbReference>
<reference evidence="6" key="4">
    <citation type="submission" date="2025-09" db="UniProtKB">
        <authorList>
            <consortium name="Ensembl"/>
        </authorList>
    </citation>
    <scope>IDENTIFICATION</scope>
</reference>
<proteinExistence type="predicted"/>
<evidence type="ECO:0000256" key="1">
    <source>
        <dbReference type="ARBA" id="ARBA00022729"/>
    </source>
</evidence>
<reference evidence="7" key="1">
    <citation type="submission" date="2011-10" db="EMBL/GenBank/DDBJ databases">
        <authorList>
            <consortium name="Soft-shell Turtle Genome Consortium"/>
        </authorList>
    </citation>
    <scope>NUCLEOTIDE SEQUENCE [LARGE SCALE GENOMIC DNA]</scope>
    <source>
        <strain evidence="7">Daiwa-1</strain>
    </source>
</reference>
<organism evidence="6 7">
    <name type="scientific">Pelodiscus sinensis</name>
    <name type="common">Chinese softshell turtle</name>
    <name type="synonym">Trionyx sinensis</name>
    <dbReference type="NCBI Taxonomy" id="13735"/>
    <lineage>
        <taxon>Eukaryota</taxon>
        <taxon>Metazoa</taxon>
        <taxon>Chordata</taxon>
        <taxon>Craniata</taxon>
        <taxon>Vertebrata</taxon>
        <taxon>Euteleostomi</taxon>
        <taxon>Archelosauria</taxon>
        <taxon>Testudinata</taxon>
        <taxon>Testudines</taxon>
        <taxon>Cryptodira</taxon>
        <taxon>Trionychia</taxon>
        <taxon>Trionychidae</taxon>
        <taxon>Pelodiscus</taxon>
    </lineage>
</organism>
<dbReference type="HOGENOM" id="CLU_052450_0_0_1"/>
<dbReference type="InterPro" id="IPR052314">
    <property type="entry name" value="Immune_rcpt_domain"/>
</dbReference>
<evidence type="ECO:0000256" key="3">
    <source>
        <dbReference type="ARBA" id="ARBA00023319"/>
    </source>
</evidence>
<sequence length="395" mass="43885">APIAALTDQGCCFPGSQAQVYDAMESRVEGQSLVIQCPYNAQQYSRTGKTWCRLREKSCFLLVSTIYPSQGRYQNKATAGRATIQDDTRKGTVTITMEKLQVQDSGEYLCAVLGSSKTVSRLTAIKLNVYKEVQEHDTLEGQSLSVQCPYNRELYKRAEKAWCRSTTQSTCDILVSTDTGIITYHNGAQNGRATIHDNPQTGIVTVTMEKLQTDDTGVYWCVRYEPPDLYRLIEVKLTVTKVIPHASPSSFSLSNAECPCSFSLSNERTFIILGVVLGVLFILALIGVVILCTRKSRRLKSKGHGQGDCVYEEPRNTAVSQDYSIMNNPKDDKQERPQDLKYATLTFKAQPSPKESIYANVVPCQVLETPHTMFPTESVEYSSILLKPLASGVKP</sequence>
<dbReference type="PANTHER" id="PTHR16423:SF6">
    <property type="entry name" value="TRIGGERING RECEPTOR EXPRESSED ON MYELOID CELLS 2-RELATED"/>
    <property type="match status" value="1"/>
</dbReference>
<dbReference type="SMART" id="SM00406">
    <property type="entry name" value="IGv"/>
    <property type="match status" value="2"/>
</dbReference>
<feature type="transmembrane region" description="Helical" evidence="4">
    <location>
        <begin position="270"/>
        <end position="292"/>
    </location>
</feature>
<dbReference type="Pfam" id="PF07686">
    <property type="entry name" value="V-set"/>
    <property type="match status" value="2"/>
</dbReference>
<dbReference type="eggNOG" id="ENOG502SU0J">
    <property type="taxonomic scope" value="Eukaryota"/>
</dbReference>
<dbReference type="InterPro" id="IPR036179">
    <property type="entry name" value="Ig-like_dom_sf"/>
</dbReference>
<dbReference type="InterPro" id="IPR013106">
    <property type="entry name" value="Ig_V-set"/>
</dbReference>
<evidence type="ECO:0000313" key="6">
    <source>
        <dbReference type="Ensembl" id="ENSPSIP00000014031.1"/>
    </source>
</evidence>
<dbReference type="Gene3D" id="2.60.40.10">
    <property type="entry name" value="Immunoglobulins"/>
    <property type="match status" value="2"/>
</dbReference>
<dbReference type="GO" id="GO:0009986">
    <property type="term" value="C:cell surface"/>
    <property type="evidence" value="ECO:0007669"/>
    <property type="project" value="TreeGrafter"/>
</dbReference>
<keyword evidence="4" id="KW-0472">Membrane</keyword>
<dbReference type="OMA" id="YFIVTMT"/>
<accession>K7G171</accession>
<dbReference type="EMBL" id="AGCU01059457">
    <property type="status" value="NOT_ANNOTATED_CDS"/>
    <property type="molecule type" value="Genomic_DNA"/>
</dbReference>
<reference evidence="6" key="3">
    <citation type="submission" date="2025-08" db="UniProtKB">
        <authorList>
            <consortium name="Ensembl"/>
        </authorList>
    </citation>
    <scope>IDENTIFICATION</scope>
</reference>
<dbReference type="PROSITE" id="PS50835">
    <property type="entry name" value="IG_LIKE"/>
    <property type="match status" value="2"/>
</dbReference>
<keyword evidence="2" id="KW-1015">Disulfide bond</keyword>